<comment type="caution">
    <text evidence="4">The sequence shown here is derived from an EMBL/GenBank/DDBJ whole genome shotgun (WGS) entry which is preliminary data.</text>
</comment>
<evidence type="ECO:0000313" key="5">
    <source>
        <dbReference type="Proteomes" id="UP001589716"/>
    </source>
</evidence>
<gene>
    <name evidence="4" type="ORF">ACFFTP_23925</name>
</gene>
<dbReference type="CDD" id="cd00293">
    <property type="entry name" value="USP-like"/>
    <property type="match status" value="1"/>
</dbReference>
<dbReference type="InterPro" id="IPR014729">
    <property type="entry name" value="Rossmann-like_a/b/a_fold"/>
</dbReference>
<evidence type="ECO:0000256" key="1">
    <source>
        <dbReference type="ARBA" id="ARBA00008791"/>
    </source>
</evidence>
<name>A0ABV5QUL0_9ACTN</name>
<feature type="domain" description="UspA" evidence="3">
    <location>
        <begin position="9"/>
        <end position="143"/>
    </location>
</feature>
<evidence type="ECO:0000256" key="2">
    <source>
        <dbReference type="SAM" id="MobiDB-lite"/>
    </source>
</evidence>
<reference evidence="4 5" key="1">
    <citation type="submission" date="2024-09" db="EMBL/GenBank/DDBJ databases">
        <authorList>
            <person name="Sun Q."/>
            <person name="Mori K."/>
        </authorList>
    </citation>
    <scope>NUCLEOTIDE SEQUENCE [LARGE SCALE GENOMIC DNA]</scope>
    <source>
        <strain evidence="4 5">JCM 4414</strain>
    </source>
</reference>
<dbReference type="InterPro" id="IPR006016">
    <property type="entry name" value="UspA"/>
</dbReference>
<organism evidence="4 5">
    <name type="scientific">Streptomyces roseoviridis</name>
    <dbReference type="NCBI Taxonomy" id="67361"/>
    <lineage>
        <taxon>Bacteria</taxon>
        <taxon>Bacillati</taxon>
        <taxon>Actinomycetota</taxon>
        <taxon>Actinomycetes</taxon>
        <taxon>Kitasatosporales</taxon>
        <taxon>Streptomycetaceae</taxon>
        <taxon>Streptomyces</taxon>
    </lineage>
</organism>
<keyword evidence="5" id="KW-1185">Reference proteome</keyword>
<dbReference type="PANTHER" id="PTHR46553">
    <property type="entry name" value="ADENINE NUCLEOTIDE ALPHA HYDROLASES-LIKE SUPERFAMILY PROTEIN"/>
    <property type="match status" value="1"/>
</dbReference>
<dbReference type="EMBL" id="JBHMCT010000014">
    <property type="protein sequence ID" value="MFB9557222.1"/>
    <property type="molecule type" value="Genomic_DNA"/>
</dbReference>
<dbReference type="Gene3D" id="3.40.50.620">
    <property type="entry name" value="HUPs"/>
    <property type="match status" value="1"/>
</dbReference>
<feature type="compositionally biased region" description="Basic and acidic residues" evidence="2">
    <location>
        <begin position="158"/>
        <end position="167"/>
    </location>
</feature>
<dbReference type="SUPFAM" id="SSF52402">
    <property type="entry name" value="Adenine nucleotide alpha hydrolases-like"/>
    <property type="match status" value="1"/>
</dbReference>
<protein>
    <submittedName>
        <fullName evidence="4">Universal stress protein</fullName>
    </submittedName>
</protein>
<evidence type="ECO:0000313" key="4">
    <source>
        <dbReference type="EMBL" id="MFB9557222.1"/>
    </source>
</evidence>
<accession>A0ABV5QUL0</accession>
<proteinExistence type="inferred from homology"/>
<dbReference type="PRINTS" id="PR01438">
    <property type="entry name" value="UNVRSLSTRESS"/>
</dbReference>
<dbReference type="RefSeq" id="WP_345484195.1">
    <property type="nucleotide sequence ID" value="NZ_BAAAWU010000001.1"/>
</dbReference>
<dbReference type="Proteomes" id="UP001589716">
    <property type="component" value="Unassembled WGS sequence"/>
</dbReference>
<dbReference type="Pfam" id="PF00582">
    <property type="entry name" value="Usp"/>
    <property type="match status" value="1"/>
</dbReference>
<evidence type="ECO:0000259" key="3">
    <source>
        <dbReference type="Pfam" id="PF00582"/>
    </source>
</evidence>
<dbReference type="PANTHER" id="PTHR46553:SF3">
    <property type="entry name" value="ADENINE NUCLEOTIDE ALPHA HYDROLASES-LIKE SUPERFAMILY PROTEIN"/>
    <property type="match status" value="1"/>
</dbReference>
<dbReference type="InterPro" id="IPR006015">
    <property type="entry name" value="Universal_stress_UspA"/>
</dbReference>
<sequence length="167" mass="17380">MDTSEGAPRVVVGVDGSPESYGALRWAVRHARLIGATVDAVAAYDVPGAIGWSASTVDAELDGRQARQDMAEELGSVLGEGDDVPVTEHVVRGHPAQVLIEASRGAELLVVGSRGRGGFTRLLLGSVSGQCAAHAPCPVVIVRPEALPEPLPEEPSDPGDHRNPGRR</sequence>
<feature type="region of interest" description="Disordered" evidence="2">
    <location>
        <begin position="148"/>
        <end position="167"/>
    </location>
</feature>
<comment type="similarity">
    <text evidence="1">Belongs to the universal stress protein A family.</text>
</comment>